<dbReference type="Proteomes" id="UP000678499">
    <property type="component" value="Unassembled WGS sequence"/>
</dbReference>
<accession>A0A7R9BRU3</accession>
<dbReference type="EMBL" id="CAJPEX010001648">
    <property type="protein sequence ID" value="CAG0919617.1"/>
    <property type="molecule type" value="Genomic_DNA"/>
</dbReference>
<evidence type="ECO:0000313" key="7">
    <source>
        <dbReference type="Proteomes" id="UP000678499"/>
    </source>
</evidence>
<dbReference type="GO" id="GO:0005694">
    <property type="term" value="C:chromosome"/>
    <property type="evidence" value="ECO:0007669"/>
    <property type="project" value="UniProtKB-ARBA"/>
</dbReference>
<name>A0A7R9BRU3_9CRUS</name>
<evidence type="ECO:0000259" key="5">
    <source>
        <dbReference type="Pfam" id="PF13087"/>
    </source>
</evidence>
<dbReference type="InterPro" id="IPR027417">
    <property type="entry name" value="P-loop_NTPase"/>
</dbReference>
<evidence type="ECO:0000256" key="3">
    <source>
        <dbReference type="ARBA" id="ARBA00022806"/>
    </source>
</evidence>
<keyword evidence="7" id="KW-1185">Reference proteome</keyword>
<dbReference type="PANTHER" id="PTHR10887:SF341">
    <property type="entry name" value="NFX1-TYPE ZINC FINGER-CONTAINING PROTEIN 1"/>
    <property type="match status" value="1"/>
</dbReference>
<dbReference type="InterPro" id="IPR045055">
    <property type="entry name" value="DNA2/NAM7-like"/>
</dbReference>
<dbReference type="InterPro" id="IPR047187">
    <property type="entry name" value="SF1_C_Upf1"/>
</dbReference>
<dbReference type="AlphaFoldDB" id="A0A7R9BRU3"/>
<dbReference type="GO" id="GO:0031048">
    <property type="term" value="P:regulatory ncRNA-mediated heterochromatin formation"/>
    <property type="evidence" value="ECO:0007669"/>
    <property type="project" value="TreeGrafter"/>
</dbReference>
<evidence type="ECO:0000256" key="1">
    <source>
        <dbReference type="ARBA" id="ARBA00022741"/>
    </source>
</evidence>
<dbReference type="Gene3D" id="3.40.50.300">
    <property type="entry name" value="P-loop containing nucleotide triphosphate hydrolases"/>
    <property type="match status" value="1"/>
</dbReference>
<keyword evidence="2" id="KW-0378">Hydrolase</keyword>
<dbReference type="FunFam" id="3.40.50.300:FF:000326">
    <property type="entry name" value="P-loop containing nucleoside triphosphate hydrolase"/>
    <property type="match status" value="1"/>
</dbReference>
<dbReference type="InterPro" id="IPR041679">
    <property type="entry name" value="DNA2/NAM7-like_C"/>
</dbReference>
<feature type="domain" description="DNA2/NAM7 helicase-like C-terminal" evidence="5">
    <location>
        <begin position="180"/>
        <end position="309"/>
    </location>
</feature>
<dbReference type="GO" id="GO:0005524">
    <property type="term" value="F:ATP binding"/>
    <property type="evidence" value="ECO:0007669"/>
    <property type="project" value="UniProtKB-KW"/>
</dbReference>
<evidence type="ECO:0000313" key="6">
    <source>
        <dbReference type="EMBL" id="CAD7279465.1"/>
    </source>
</evidence>
<dbReference type="GO" id="GO:0016787">
    <property type="term" value="F:hydrolase activity"/>
    <property type="evidence" value="ECO:0007669"/>
    <property type="project" value="UniProtKB-KW"/>
</dbReference>
<keyword evidence="3" id="KW-0347">Helicase</keyword>
<sequence>MQAELRLEGLKLASAKVQADSAFLKVPANLDLVKPPEALVGPEEKWVNVHLLKARWLIYRYWANLLIRALNGKIDTEAEKYKELVGRYKEAQDGALLQHMQCLDVVGMTTTGAARNISLVQNMRAKIRDHQQLKPSTTVFQLAKKFGLDVSLFERMLKNRVPFIYKTTKSVLSYNDILGVDKNVFFVSHNIPEESNEDLKSKSNEVEAKFLLALCRYLLLQGYKHEQITILTGYSGQLFVFKKLLANFPSHKTVRITLVDNYQGEENDIILLSLVRSNLEGNIGFLRTDNRVNVALSRAKKGLFIVGNMDALSSASELWRKMKCVLEKENQIGSALPLRCQIHPDQVISVFNPDDFPLVGGCSKCARTLPCGHMCRKICKEPCGDCGVKVDKKIPDCSHSVTLKCSEVPDKSDCLMKCEKSLPCGHRCPYSCRNVCTTRCRVLLDAGKVGRCGHRVKLPCHIKNGGNILSDEDEMEHCDHPCGEILSCGHKCVGTCSKCLQGRIHAPCGEPCGRQLVCGHVCKVACSLNCPPCKEKCENSCPHSACRKRCGEPCVPCLEKCQSSCQHKPCKLKCSEDCGRGEDKCNEPCKVKLGCRHKCVGLCGEDCPPCRRCCGKEVEFFDLVMNDVSQEKDDR</sequence>
<evidence type="ECO:0000256" key="2">
    <source>
        <dbReference type="ARBA" id="ARBA00022801"/>
    </source>
</evidence>
<gene>
    <name evidence="6" type="ORF">NMOB1V02_LOCUS7137</name>
</gene>
<dbReference type="GO" id="GO:0031380">
    <property type="term" value="C:nuclear RNA-directed RNA polymerase complex"/>
    <property type="evidence" value="ECO:0007669"/>
    <property type="project" value="TreeGrafter"/>
</dbReference>
<organism evidence="6">
    <name type="scientific">Notodromas monacha</name>
    <dbReference type="NCBI Taxonomy" id="399045"/>
    <lineage>
        <taxon>Eukaryota</taxon>
        <taxon>Metazoa</taxon>
        <taxon>Ecdysozoa</taxon>
        <taxon>Arthropoda</taxon>
        <taxon>Crustacea</taxon>
        <taxon>Oligostraca</taxon>
        <taxon>Ostracoda</taxon>
        <taxon>Podocopa</taxon>
        <taxon>Podocopida</taxon>
        <taxon>Cypridocopina</taxon>
        <taxon>Cypridoidea</taxon>
        <taxon>Cyprididae</taxon>
        <taxon>Notodromas</taxon>
    </lineage>
</organism>
<dbReference type="EMBL" id="OA883685">
    <property type="protein sequence ID" value="CAD7279465.1"/>
    <property type="molecule type" value="Genomic_DNA"/>
</dbReference>
<dbReference type="OrthoDB" id="2423195at2759"/>
<keyword evidence="4" id="KW-0067">ATP-binding</keyword>
<keyword evidence="1" id="KW-0547">Nucleotide-binding</keyword>
<protein>
    <recommendedName>
        <fullName evidence="5">DNA2/NAM7 helicase-like C-terminal domain-containing protein</fullName>
    </recommendedName>
</protein>
<dbReference type="Pfam" id="PF13087">
    <property type="entry name" value="AAA_12"/>
    <property type="match status" value="1"/>
</dbReference>
<proteinExistence type="predicted"/>
<dbReference type="GO" id="GO:0004386">
    <property type="term" value="F:helicase activity"/>
    <property type="evidence" value="ECO:0007669"/>
    <property type="project" value="UniProtKB-KW"/>
</dbReference>
<evidence type="ECO:0000256" key="4">
    <source>
        <dbReference type="ARBA" id="ARBA00022840"/>
    </source>
</evidence>
<dbReference type="PANTHER" id="PTHR10887">
    <property type="entry name" value="DNA2/NAM7 HELICASE FAMILY"/>
    <property type="match status" value="1"/>
</dbReference>
<reference evidence="6" key="1">
    <citation type="submission" date="2020-11" db="EMBL/GenBank/DDBJ databases">
        <authorList>
            <person name="Tran Van P."/>
        </authorList>
    </citation>
    <scope>NUCLEOTIDE SEQUENCE</scope>
</reference>
<dbReference type="CDD" id="cd18808">
    <property type="entry name" value="SF1_C_Upf1"/>
    <property type="match status" value="1"/>
</dbReference>
<dbReference type="SUPFAM" id="SSF52540">
    <property type="entry name" value="P-loop containing nucleoside triphosphate hydrolases"/>
    <property type="match status" value="1"/>
</dbReference>